<dbReference type="Proteomes" id="UP000029409">
    <property type="component" value="Chromosome"/>
</dbReference>
<name>A0A089HH37_PAEDU</name>
<dbReference type="EMBL" id="CP009288">
    <property type="protein sequence ID" value="AIQ11282.1"/>
    <property type="molecule type" value="Genomic_DNA"/>
</dbReference>
<sequence>MVQQGTPIDEIANRVVNMRNQDKVSARAKMAPEELAPIEERNMKLYGNPIGPDAKWLFDSKKQKMLEQGLNPTDYEIWQSIIKSSMKKDDVLNTLLGLKH</sequence>
<dbReference type="AlphaFoldDB" id="A0A089HH37"/>
<accession>A0A089HH37</accession>
<evidence type="ECO:0000313" key="2">
    <source>
        <dbReference type="EMBL" id="AIQ11282.1"/>
    </source>
</evidence>
<dbReference type="OrthoDB" id="3261089at2"/>
<organism evidence="1 3">
    <name type="scientific">Paenibacillus durus</name>
    <name type="common">Paenibacillus azotofixans</name>
    <dbReference type="NCBI Taxonomy" id="44251"/>
    <lineage>
        <taxon>Bacteria</taxon>
        <taxon>Bacillati</taxon>
        <taxon>Bacillota</taxon>
        <taxon>Bacilli</taxon>
        <taxon>Bacillales</taxon>
        <taxon>Paenibacillaceae</taxon>
        <taxon>Paenibacillus</taxon>
    </lineage>
</organism>
<gene>
    <name evidence="1" type="ORF">PDUR_04145</name>
    <name evidence="2" type="ORF">PDUR_04190</name>
</gene>
<dbReference type="KEGG" id="pdu:PDUR_04145"/>
<evidence type="ECO:0000313" key="1">
    <source>
        <dbReference type="EMBL" id="AIQ11276.1"/>
    </source>
</evidence>
<evidence type="ECO:0000313" key="3">
    <source>
        <dbReference type="Proteomes" id="UP000029409"/>
    </source>
</evidence>
<proteinExistence type="predicted"/>
<reference evidence="1 3" key="1">
    <citation type="submission" date="2014-08" db="EMBL/GenBank/DDBJ databases">
        <title>Comparative genomics of the Paenibacillus odorifer group.</title>
        <authorList>
            <person name="den Bakker H.C."/>
            <person name="Tsai Y.-C."/>
            <person name="Martin N."/>
            <person name="Korlach J."/>
            <person name="Wiedmann M."/>
        </authorList>
    </citation>
    <scope>NUCLEOTIDE SEQUENCE [LARGE SCALE GENOMIC DNA]</scope>
    <source>
        <strain evidence="1 3">DSM 1735</strain>
    </source>
</reference>
<keyword evidence="3" id="KW-1185">Reference proteome</keyword>
<dbReference type="EMBL" id="CP009288">
    <property type="protein sequence ID" value="AIQ11276.1"/>
    <property type="molecule type" value="Genomic_DNA"/>
</dbReference>
<dbReference type="KEGG" id="pdu:PDUR_04190"/>
<protein>
    <submittedName>
        <fullName evidence="1">Uncharacterized protein</fullName>
    </submittedName>
</protein>
<dbReference type="eggNOG" id="ENOG5033YPS">
    <property type="taxonomic scope" value="Bacteria"/>
</dbReference>